<dbReference type="Pfam" id="PF03466">
    <property type="entry name" value="LysR_substrate"/>
    <property type="match status" value="1"/>
</dbReference>
<dbReference type="Proteomes" id="UP000707352">
    <property type="component" value="Unassembled WGS sequence"/>
</dbReference>
<organism evidence="6 7">
    <name type="scientific">Microvirga terricola</name>
    <dbReference type="NCBI Taxonomy" id="2719797"/>
    <lineage>
        <taxon>Bacteria</taxon>
        <taxon>Pseudomonadati</taxon>
        <taxon>Pseudomonadota</taxon>
        <taxon>Alphaproteobacteria</taxon>
        <taxon>Hyphomicrobiales</taxon>
        <taxon>Methylobacteriaceae</taxon>
        <taxon>Microvirga</taxon>
    </lineage>
</organism>
<feature type="domain" description="HTH lysR-type" evidence="5">
    <location>
        <begin position="13"/>
        <end position="70"/>
    </location>
</feature>
<dbReference type="CDD" id="cd05466">
    <property type="entry name" value="PBP2_LTTR_substrate"/>
    <property type="match status" value="1"/>
</dbReference>
<comment type="caution">
    <text evidence="6">The sequence shown here is derived from an EMBL/GenBank/DDBJ whole genome shotgun (WGS) entry which is preliminary data.</text>
</comment>
<dbReference type="InterPro" id="IPR000847">
    <property type="entry name" value="LysR_HTH_N"/>
</dbReference>
<evidence type="ECO:0000256" key="2">
    <source>
        <dbReference type="ARBA" id="ARBA00023015"/>
    </source>
</evidence>
<keyword evidence="3" id="KW-0238">DNA-binding</keyword>
<dbReference type="Pfam" id="PF00126">
    <property type="entry name" value="HTH_1"/>
    <property type="match status" value="1"/>
</dbReference>
<dbReference type="InterPro" id="IPR005119">
    <property type="entry name" value="LysR_subst-bd"/>
</dbReference>
<dbReference type="InterPro" id="IPR036388">
    <property type="entry name" value="WH-like_DNA-bd_sf"/>
</dbReference>
<name>A0ABX0V884_9HYPH</name>
<proteinExistence type="inferred from homology"/>
<protein>
    <submittedName>
        <fullName evidence="6">LysR family transcriptional regulator</fullName>
    </submittedName>
</protein>
<dbReference type="PANTHER" id="PTHR30126">
    <property type="entry name" value="HTH-TYPE TRANSCRIPTIONAL REGULATOR"/>
    <property type="match status" value="1"/>
</dbReference>
<sequence>MKQRRSQRFVWDIDWNLLRTFMVIVQEKGITSAGEKLRLKQPTISNALRRLEGHFDCRLIERRPGIFEVTPAGQRLYAECVALFDSVSGLHTLVHDQPDEVTGRIDMAFASHVVCPLLDDILAEFHRDHPRVTFATSVLSSQEVITSVARKDAAIGVCLLHERNPKLEFQPLYRESFGYFCGRQHRLFGKKGLNVEDLRSEAYVSFKTDQMADALWPIAMLRQQEKFTGPILGTSSHLEEVKRLIIAGFGFGPLPIHVVEDDVRKGFLWRLPPYEEPPEIDVYLTFDPQARRTRAEALLLDRLLTQIDETPLSERTYPSDAV</sequence>
<dbReference type="SUPFAM" id="SSF46785">
    <property type="entry name" value="Winged helix' DNA-binding domain"/>
    <property type="match status" value="1"/>
</dbReference>
<evidence type="ECO:0000259" key="5">
    <source>
        <dbReference type="PROSITE" id="PS50931"/>
    </source>
</evidence>
<dbReference type="RefSeq" id="WP_167671862.1">
    <property type="nucleotide sequence ID" value="NZ_JAATJS010000002.1"/>
</dbReference>
<dbReference type="PRINTS" id="PR00039">
    <property type="entry name" value="HTHLYSR"/>
</dbReference>
<comment type="similarity">
    <text evidence="1">Belongs to the LysR transcriptional regulatory family.</text>
</comment>
<dbReference type="SUPFAM" id="SSF53850">
    <property type="entry name" value="Periplasmic binding protein-like II"/>
    <property type="match status" value="1"/>
</dbReference>
<keyword evidence="4" id="KW-0804">Transcription</keyword>
<dbReference type="EMBL" id="JAATJS010000002">
    <property type="protein sequence ID" value="NIX75943.1"/>
    <property type="molecule type" value="Genomic_DNA"/>
</dbReference>
<evidence type="ECO:0000256" key="3">
    <source>
        <dbReference type="ARBA" id="ARBA00023125"/>
    </source>
</evidence>
<dbReference type="Gene3D" id="1.10.10.10">
    <property type="entry name" value="Winged helix-like DNA-binding domain superfamily/Winged helix DNA-binding domain"/>
    <property type="match status" value="1"/>
</dbReference>
<dbReference type="PROSITE" id="PS50931">
    <property type="entry name" value="HTH_LYSR"/>
    <property type="match status" value="1"/>
</dbReference>
<dbReference type="PANTHER" id="PTHR30126:SF40">
    <property type="entry name" value="HTH-TYPE TRANSCRIPTIONAL REGULATOR GLTR"/>
    <property type="match status" value="1"/>
</dbReference>
<reference evidence="6 7" key="1">
    <citation type="submission" date="2020-03" db="EMBL/GenBank/DDBJ databases">
        <title>The genome sequence of Microvirga sp. c23x22.</title>
        <authorList>
            <person name="Zhang X."/>
        </authorList>
    </citation>
    <scope>NUCLEOTIDE SEQUENCE [LARGE SCALE GENOMIC DNA]</scope>
    <source>
        <strain evidence="7">c23x22</strain>
    </source>
</reference>
<evidence type="ECO:0000256" key="4">
    <source>
        <dbReference type="ARBA" id="ARBA00023163"/>
    </source>
</evidence>
<keyword evidence="7" id="KW-1185">Reference proteome</keyword>
<dbReference type="Gene3D" id="3.40.190.10">
    <property type="entry name" value="Periplasmic binding protein-like II"/>
    <property type="match status" value="2"/>
</dbReference>
<evidence type="ECO:0000313" key="6">
    <source>
        <dbReference type="EMBL" id="NIX75943.1"/>
    </source>
</evidence>
<evidence type="ECO:0000256" key="1">
    <source>
        <dbReference type="ARBA" id="ARBA00009437"/>
    </source>
</evidence>
<gene>
    <name evidence="6" type="ORF">HB375_04845</name>
</gene>
<accession>A0ABX0V884</accession>
<evidence type="ECO:0000313" key="7">
    <source>
        <dbReference type="Proteomes" id="UP000707352"/>
    </source>
</evidence>
<dbReference type="InterPro" id="IPR036390">
    <property type="entry name" value="WH_DNA-bd_sf"/>
</dbReference>
<keyword evidence="2" id="KW-0805">Transcription regulation</keyword>